<dbReference type="PANTHER" id="PTHR46586">
    <property type="entry name" value="ANKYRIN REPEAT-CONTAINING PROTEIN"/>
    <property type="match status" value="1"/>
</dbReference>
<evidence type="ECO:0000313" key="3">
    <source>
        <dbReference type="Proteomes" id="UP000002630"/>
    </source>
</evidence>
<dbReference type="Proteomes" id="UP000002630">
    <property type="component" value="Linkage Group LG30"/>
</dbReference>
<dbReference type="EMBL" id="FN649755">
    <property type="protein sequence ID" value="CBJ28449.1"/>
    <property type="molecule type" value="Genomic_DNA"/>
</dbReference>
<keyword evidence="3" id="KW-1185">Reference proteome</keyword>
<evidence type="ECO:0000313" key="2">
    <source>
        <dbReference type="EMBL" id="CBJ28449.1"/>
    </source>
</evidence>
<name>D7FH78_ECTSI</name>
<dbReference type="SUPFAM" id="SSF48403">
    <property type="entry name" value="Ankyrin repeat"/>
    <property type="match status" value="1"/>
</dbReference>
<dbReference type="EMBL" id="FN647746">
    <property type="protein sequence ID" value="CBJ28449.1"/>
    <property type="molecule type" value="Genomic_DNA"/>
</dbReference>
<evidence type="ECO:0000256" key="1">
    <source>
        <dbReference type="SAM" id="MobiDB-lite"/>
    </source>
</evidence>
<sequence length="361" mass="38351">MAGVSGTSAWLENESLMDLCLLAFRTNVSTVGCETKTDVIQALAAGNVLGHSATEDVGKAVPPSGMDIAPKTAPPAAQEANTVRKRKRETEEGAAPTHGAGCFPDPSSAMTNRNILLCLAQFVPDNQFLFFAPVAKGWRAAWQRPTITAHVTPDTTTSQLQHSFECGLPQNQTGLCAALARLGKLNLLACAVGAGCPMNARVCASAALGGHLKVLQWARRVGCSWDASTTAAAARGGHLKTLQWCLRQGCPSDATLCEAAAAGGHLSILRGARKRNLPWSCSKTCAGAARGGHLDVLKWALRNGCVGDKQICKEASEHGHLHVLQWARKNGCCWYKTKCLTLAEQAGHQDVVAWIREEQEP</sequence>
<organism evidence="2 3">
    <name type="scientific">Ectocarpus siliculosus</name>
    <name type="common">Brown alga</name>
    <name type="synonym">Conferva siliculosa</name>
    <dbReference type="NCBI Taxonomy" id="2880"/>
    <lineage>
        <taxon>Eukaryota</taxon>
        <taxon>Sar</taxon>
        <taxon>Stramenopiles</taxon>
        <taxon>Ochrophyta</taxon>
        <taxon>PX clade</taxon>
        <taxon>Phaeophyceae</taxon>
        <taxon>Ectocarpales</taxon>
        <taxon>Ectocarpaceae</taxon>
        <taxon>Ectocarpus</taxon>
    </lineage>
</organism>
<dbReference type="PANTHER" id="PTHR46586:SF3">
    <property type="entry name" value="ANKYRIN REPEAT-CONTAINING PROTEIN"/>
    <property type="match status" value="1"/>
</dbReference>
<accession>D7FH78</accession>
<dbReference type="InterPro" id="IPR052050">
    <property type="entry name" value="SecEffector_AnkRepeat"/>
</dbReference>
<dbReference type="InterPro" id="IPR036770">
    <property type="entry name" value="Ankyrin_rpt-contain_sf"/>
</dbReference>
<reference evidence="2 3" key="1">
    <citation type="journal article" date="2010" name="Nature">
        <title>The Ectocarpus genome and the independent evolution of multicellularity in brown algae.</title>
        <authorList>
            <person name="Cock J.M."/>
            <person name="Sterck L."/>
            <person name="Rouze P."/>
            <person name="Scornet D."/>
            <person name="Allen A.E."/>
            <person name="Amoutzias G."/>
            <person name="Anthouard V."/>
            <person name="Artiguenave F."/>
            <person name="Aury J.M."/>
            <person name="Badger J.H."/>
            <person name="Beszteri B."/>
            <person name="Billiau K."/>
            <person name="Bonnet E."/>
            <person name="Bothwell J.H."/>
            <person name="Bowler C."/>
            <person name="Boyen C."/>
            <person name="Brownlee C."/>
            <person name="Carrano C.J."/>
            <person name="Charrier B."/>
            <person name="Cho G.Y."/>
            <person name="Coelho S.M."/>
            <person name="Collen J."/>
            <person name="Corre E."/>
            <person name="Da Silva C."/>
            <person name="Delage L."/>
            <person name="Delaroque N."/>
            <person name="Dittami S.M."/>
            <person name="Doulbeau S."/>
            <person name="Elias M."/>
            <person name="Farnham G."/>
            <person name="Gachon C.M."/>
            <person name="Gschloessl B."/>
            <person name="Heesch S."/>
            <person name="Jabbari K."/>
            <person name="Jubin C."/>
            <person name="Kawai H."/>
            <person name="Kimura K."/>
            <person name="Kloareg B."/>
            <person name="Kupper F.C."/>
            <person name="Lang D."/>
            <person name="Le Bail A."/>
            <person name="Leblanc C."/>
            <person name="Lerouge P."/>
            <person name="Lohr M."/>
            <person name="Lopez P.J."/>
            <person name="Martens C."/>
            <person name="Maumus F."/>
            <person name="Michel G."/>
            <person name="Miranda-Saavedra D."/>
            <person name="Morales J."/>
            <person name="Moreau H."/>
            <person name="Motomura T."/>
            <person name="Nagasato C."/>
            <person name="Napoli C.A."/>
            <person name="Nelson D.R."/>
            <person name="Nyvall-Collen P."/>
            <person name="Peters A.F."/>
            <person name="Pommier C."/>
            <person name="Potin P."/>
            <person name="Poulain J."/>
            <person name="Quesneville H."/>
            <person name="Read B."/>
            <person name="Rensing S.A."/>
            <person name="Ritter A."/>
            <person name="Rousvoal S."/>
            <person name="Samanta M."/>
            <person name="Samson G."/>
            <person name="Schroeder D.C."/>
            <person name="Segurens B."/>
            <person name="Strittmatter M."/>
            <person name="Tonon T."/>
            <person name="Tregear J.W."/>
            <person name="Valentin K."/>
            <person name="von Dassow P."/>
            <person name="Yamagishi T."/>
            <person name="Van de Peer Y."/>
            <person name="Wincker P."/>
        </authorList>
    </citation>
    <scope>NUCLEOTIDE SEQUENCE [LARGE SCALE GENOMIC DNA]</scope>
    <source>
        <strain evidence="3">Ec32 / CCAP1310/4</strain>
    </source>
</reference>
<protein>
    <submittedName>
        <fullName evidence="2">Uncharacterized protein</fullName>
    </submittedName>
</protein>
<proteinExistence type="predicted"/>
<feature type="region of interest" description="Disordered" evidence="1">
    <location>
        <begin position="67"/>
        <end position="105"/>
    </location>
</feature>
<dbReference type="AlphaFoldDB" id="D7FH78"/>
<gene>
    <name evidence="2" type="ORF">Esi_0106_0006</name>
</gene>
<dbReference type="InParanoid" id="D7FH78"/>
<dbReference type="OrthoDB" id="187035at2759"/>
<dbReference type="Gene3D" id="1.25.40.20">
    <property type="entry name" value="Ankyrin repeat-containing domain"/>
    <property type="match status" value="1"/>
</dbReference>